<proteinExistence type="inferred from homology"/>
<comment type="similarity">
    <text evidence="1">Belongs to the ROK (NagC/XylR) family.</text>
</comment>
<dbReference type="EMBL" id="BSTX01000002">
    <property type="protein sequence ID" value="GLZ79268.1"/>
    <property type="molecule type" value="Genomic_DNA"/>
</dbReference>
<dbReference type="PANTHER" id="PTHR18964">
    <property type="entry name" value="ROK (REPRESSOR, ORF, KINASE) FAMILY"/>
    <property type="match status" value="1"/>
</dbReference>
<dbReference type="RefSeq" id="WP_285664388.1">
    <property type="nucleotide sequence ID" value="NZ_BSTX01000002.1"/>
</dbReference>
<dbReference type="Proteomes" id="UP001165079">
    <property type="component" value="Unassembled WGS sequence"/>
</dbReference>
<reference evidence="2" key="1">
    <citation type="submission" date="2023-03" db="EMBL/GenBank/DDBJ databases">
        <title>Actinorhabdospora filicis NBRC 111898.</title>
        <authorList>
            <person name="Ichikawa N."/>
            <person name="Sato H."/>
            <person name="Tonouchi N."/>
        </authorList>
    </citation>
    <scope>NUCLEOTIDE SEQUENCE</scope>
    <source>
        <strain evidence="2">NBRC 111898</strain>
    </source>
</reference>
<comment type="caution">
    <text evidence="2">The sequence shown here is derived from an EMBL/GenBank/DDBJ whole genome shotgun (WGS) entry which is preliminary data.</text>
</comment>
<organism evidence="2 3">
    <name type="scientific">Actinorhabdospora filicis</name>
    <dbReference type="NCBI Taxonomy" id="1785913"/>
    <lineage>
        <taxon>Bacteria</taxon>
        <taxon>Bacillati</taxon>
        <taxon>Actinomycetota</taxon>
        <taxon>Actinomycetes</taxon>
        <taxon>Micromonosporales</taxon>
        <taxon>Micromonosporaceae</taxon>
        <taxon>Actinorhabdospora</taxon>
    </lineage>
</organism>
<name>A0A9W6WAQ7_9ACTN</name>
<evidence type="ECO:0000313" key="2">
    <source>
        <dbReference type="EMBL" id="GLZ79268.1"/>
    </source>
</evidence>
<gene>
    <name evidence="2" type="primary">glk</name>
    <name evidence="2" type="ORF">Afil01_40750</name>
</gene>
<dbReference type="InterPro" id="IPR000600">
    <property type="entry name" value="ROK"/>
</dbReference>
<sequence>MSEPVVLGLDFGGTKIALAVCDAGGARLGSVTIPTRPAEGARAVFTRTVAAARELLAGRLPAAVGAATFGIPGDGGVDLAPAVPGWEHLALARELGAAFEGAAVRVVTDVKAAAGIEAGSGALAGCDPGLYLNLGTGLAVAIVAGGVVLNGRNGASGEIGYNLRALADVGVPPNGRVPLEDTVSGRALAEGAAALRPAAPHLGAALDSGDPAVGRLLGAFVGELAFHLVNLAIAVDPARIAVGGGMVRSWRHLHDGLRRALDAAVPYPPELVPARYPFDGPLRGALALALAAV</sequence>
<dbReference type="Gene3D" id="3.30.420.40">
    <property type="match status" value="2"/>
</dbReference>
<accession>A0A9W6WAQ7</accession>
<protein>
    <submittedName>
        <fullName evidence="2">Glucokinase</fullName>
    </submittedName>
</protein>
<keyword evidence="3" id="KW-1185">Reference proteome</keyword>
<evidence type="ECO:0000256" key="1">
    <source>
        <dbReference type="ARBA" id="ARBA00006479"/>
    </source>
</evidence>
<evidence type="ECO:0000313" key="3">
    <source>
        <dbReference type="Proteomes" id="UP001165079"/>
    </source>
</evidence>
<dbReference type="Pfam" id="PF00480">
    <property type="entry name" value="ROK"/>
    <property type="match status" value="1"/>
</dbReference>
<dbReference type="SUPFAM" id="SSF53067">
    <property type="entry name" value="Actin-like ATPase domain"/>
    <property type="match status" value="1"/>
</dbReference>
<dbReference type="InterPro" id="IPR043129">
    <property type="entry name" value="ATPase_NBD"/>
</dbReference>
<dbReference type="PANTHER" id="PTHR18964:SF169">
    <property type="entry name" value="N-ACETYLMANNOSAMINE KINASE"/>
    <property type="match status" value="1"/>
</dbReference>
<dbReference type="AlphaFoldDB" id="A0A9W6WAQ7"/>